<dbReference type="PANTHER" id="PTHR11091">
    <property type="entry name" value="OXIDOREDUCTASE-RELATED"/>
    <property type="match status" value="1"/>
</dbReference>
<organism evidence="3 4">
    <name type="scientific">Paenibacillus thalictri</name>
    <dbReference type="NCBI Taxonomy" id="2527873"/>
    <lineage>
        <taxon>Bacteria</taxon>
        <taxon>Bacillati</taxon>
        <taxon>Bacillota</taxon>
        <taxon>Bacilli</taxon>
        <taxon>Bacillales</taxon>
        <taxon>Paenibacillaceae</taxon>
        <taxon>Paenibacillus</taxon>
    </lineage>
</organism>
<dbReference type="OrthoDB" id="9769447at2"/>
<keyword evidence="4" id="KW-1185">Reference proteome</keyword>
<dbReference type="Gene3D" id="3.30.1370.60">
    <property type="entry name" value="Hypothetical oxidoreductase yiak, domain 2"/>
    <property type="match status" value="1"/>
</dbReference>
<dbReference type="Pfam" id="PF02615">
    <property type="entry name" value="Ldh_2"/>
    <property type="match status" value="1"/>
</dbReference>
<comment type="caution">
    <text evidence="3">The sequence shown here is derived from an EMBL/GenBank/DDBJ whole genome shotgun (WGS) entry which is preliminary data.</text>
</comment>
<dbReference type="RefSeq" id="WP_131016527.1">
    <property type="nucleotide sequence ID" value="NZ_SIRE01000021.1"/>
</dbReference>
<dbReference type="InterPro" id="IPR043143">
    <property type="entry name" value="Mal/L-sulf/L-lact_DH-like_NADP"/>
</dbReference>
<name>A0A4Q9DIU4_9BACL</name>
<dbReference type="InterPro" id="IPR003767">
    <property type="entry name" value="Malate/L-lactate_DH-like"/>
</dbReference>
<sequence>MSERQTSLFYRAAGLADFAKQVLVRLGMAEADAGIAADSLVRADLEGNESHGISRLPIYAKRMREGRIAAVPDMSFEQSGAVLRVDGGNGLGQVVAYRAMEKALPLARENGMTGIFVRGSNHFGTAAYFCQMACRENMALIAMTNSPPGIPPWGGKKAFFGTNPLAFGFPVRSGPPVIIDMSSSVVARGKIILAQKTGESIPKGWAMDEHGAETTDPAAALRGAVLPLGGAKGYALAMAVELMCSVLSGAAYGPHVNNLYKDGDPPAGVGHSFILLDIAKWMSMDNYFDIMERFLQEVKDTPKAAGADEIYYPGERRHKEYEKRSACGLAVAPEVAGELRLLGEAVGVVFPEGEYR</sequence>
<keyword evidence="2" id="KW-0560">Oxidoreductase</keyword>
<dbReference type="GO" id="GO:0016491">
    <property type="term" value="F:oxidoreductase activity"/>
    <property type="evidence" value="ECO:0007669"/>
    <property type="project" value="UniProtKB-KW"/>
</dbReference>
<evidence type="ECO:0000256" key="2">
    <source>
        <dbReference type="ARBA" id="ARBA00023002"/>
    </source>
</evidence>
<dbReference type="Gene3D" id="1.10.1530.10">
    <property type="match status" value="1"/>
</dbReference>
<proteinExistence type="inferred from homology"/>
<accession>A0A4Q9DIU4</accession>
<comment type="similarity">
    <text evidence="1">Belongs to the LDH2/MDH2 oxidoreductase family.</text>
</comment>
<dbReference type="Proteomes" id="UP000293142">
    <property type="component" value="Unassembled WGS sequence"/>
</dbReference>
<dbReference type="InterPro" id="IPR043144">
    <property type="entry name" value="Mal/L-sulf/L-lact_DH-like_ah"/>
</dbReference>
<evidence type="ECO:0000313" key="4">
    <source>
        <dbReference type="Proteomes" id="UP000293142"/>
    </source>
</evidence>
<gene>
    <name evidence="3" type="ORF">EYB31_26820</name>
</gene>
<evidence type="ECO:0000256" key="1">
    <source>
        <dbReference type="ARBA" id="ARBA00006056"/>
    </source>
</evidence>
<dbReference type="EMBL" id="SIRE01000021">
    <property type="protein sequence ID" value="TBL73294.1"/>
    <property type="molecule type" value="Genomic_DNA"/>
</dbReference>
<evidence type="ECO:0000313" key="3">
    <source>
        <dbReference type="EMBL" id="TBL73294.1"/>
    </source>
</evidence>
<reference evidence="3 4" key="1">
    <citation type="submission" date="2019-02" db="EMBL/GenBank/DDBJ databases">
        <title>Paenibacillus sp. nov., isolated from surface-sterilized tissue of Thalictrum simplex L.</title>
        <authorList>
            <person name="Tuo L."/>
        </authorList>
    </citation>
    <scope>NUCLEOTIDE SEQUENCE [LARGE SCALE GENOMIC DNA]</scope>
    <source>
        <strain evidence="3 4">N2SHLJ1</strain>
    </source>
</reference>
<dbReference type="SUPFAM" id="SSF89733">
    <property type="entry name" value="L-sulfolactate dehydrogenase-like"/>
    <property type="match status" value="1"/>
</dbReference>
<dbReference type="AlphaFoldDB" id="A0A4Q9DIU4"/>
<dbReference type="InterPro" id="IPR036111">
    <property type="entry name" value="Mal/L-sulfo/L-lacto_DH-like_sf"/>
</dbReference>
<protein>
    <submittedName>
        <fullName evidence="3">Ldh family oxidoreductase</fullName>
    </submittedName>
</protein>
<dbReference type="PANTHER" id="PTHR11091:SF0">
    <property type="entry name" value="MALATE DEHYDROGENASE"/>
    <property type="match status" value="1"/>
</dbReference>